<accession>A0A1H1RZ27</accession>
<dbReference type="SUPFAM" id="SSF56112">
    <property type="entry name" value="Protein kinase-like (PK-like)"/>
    <property type="match status" value="1"/>
</dbReference>
<reference evidence="1 2" key="1">
    <citation type="submission" date="2016-10" db="EMBL/GenBank/DDBJ databases">
        <authorList>
            <person name="de Groot N.N."/>
        </authorList>
    </citation>
    <scope>NUCLEOTIDE SEQUENCE [LARGE SCALE GENOMIC DNA]</scope>
    <source>
        <strain evidence="1 2">DSM 22024</strain>
    </source>
</reference>
<protein>
    <recommendedName>
        <fullName evidence="3">Phosphotransferase enzyme family protein</fullName>
    </recommendedName>
</protein>
<proteinExistence type="predicted"/>
<evidence type="ECO:0000313" key="1">
    <source>
        <dbReference type="EMBL" id="SDS40984.1"/>
    </source>
</evidence>
<evidence type="ECO:0008006" key="3">
    <source>
        <dbReference type="Google" id="ProtNLM"/>
    </source>
</evidence>
<organism evidence="1 2">
    <name type="scientific">Actinopolymorpha singaporensis</name>
    <dbReference type="NCBI Taxonomy" id="117157"/>
    <lineage>
        <taxon>Bacteria</taxon>
        <taxon>Bacillati</taxon>
        <taxon>Actinomycetota</taxon>
        <taxon>Actinomycetes</taxon>
        <taxon>Propionibacteriales</taxon>
        <taxon>Actinopolymorphaceae</taxon>
        <taxon>Actinopolymorpha</taxon>
    </lineage>
</organism>
<keyword evidence="2" id="KW-1185">Reference proteome</keyword>
<dbReference type="EMBL" id="LT629732">
    <property type="protein sequence ID" value="SDS40984.1"/>
    <property type="molecule type" value="Genomic_DNA"/>
</dbReference>
<dbReference type="InterPro" id="IPR011009">
    <property type="entry name" value="Kinase-like_dom_sf"/>
</dbReference>
<name>A0A1H1RZ27_9ACTN</name>
<gene>
    <name evidence="1" type="ORF">SAMN04489717_2605</name>
</gene>
<dbReference type="Proteomes" id="UP000198983">
    <property type="component" value="Chromosome I"/>
</dbReference>
<dbReference type="STRING" id="117157.SAMN04489717_2605"/>
<dbReference type="RefSeq" id="WP_092653584.1">
    <property type="nucleotide sequence ID" value="NZ_LT629732.1"/>
</dbReference>
<dbReference type="AlphaFoldDB" id="A0A1H1RZ27"/>
<evidence type="ECO:0000313" key="2">
    <source>
        <dbReference type="Proteomes" id="UP000198983"/>
    </source>
</evidence>
<sequence length="321" mass="36053">MAGRWQRTPNEAGAREIVRALYGDVKDVEWIPSDDADVFRVTFTSGRRARVLKLGISGNPAVWREVGAFPAMRSMGVREVLEFEYTSEDLPGSEYDFHVTAELTPPPRANQAMARMWADDRPRAVELARWFGDCTRRVEGLDWRSVPRANSPERTIEMATRWWRPHYDNLVARPDCPRWVREFVDRVREHIRRPPTSFGGWGGELLRAQDGSFLLIDWPSLGAAPPCSQAATALEVLLRFGAADPTPLVEAFVDGWAPGGLDDRHLQDLRLTWVHSILGWAGMSLTFDDPDADLGPAYAAARHDLGEDDPAAWLRRAAGNP</sequence>